<dbReference type="GeneID" id="41324001"/>
<keyword evidence="2" id="KW-1185">Reference proteome</keyword>
<dbReference type="InParanoid" id="R9T8F1"/>
<dbReference type="HOGENOM" id="CLU_2165135_0_0_2"/>
<dbReference type="AlphaFoldDB" id="R9T8F1"/>
<reference evidence="1 2" key="1">
    <citation type="journal article" date="2013" name="Genome Announc.">
        <title>Genome sequence of 'Candidatus Methanomassiliicoccus intestinalis' Issoire-Mx1, a third thermoplasmatales-related methanogenic archaeon from human feces.</title>
        <authorList>
            <person name="Borrel G."/>
            <person name="Harris H.M."/>
            <person name="Parisot N."/>
            <person name="Gaci N."/>
            <person name="Tottey W."/>
            <person name="Mihajlovski A."/>
            <person name="Deane J."/>
            <person name="Gribaldo S."/>
            <person name="Bardot O."/>
            <person name="Peyretaillade E."/>
            <person name="Peyret P."/>
            <person name="O'Toole P.W."/>
            <person name="Brugere J.F."/>
        </authorList>
    </citation>
    <scope>NUCLEOTIDE SEQUENCE [LARGE SCALE GENOMIC DNA]</scope>
    <source>
        <strain evidence="1 2">Issoire-Mx1</strain>
    </source>
</reference>
<sequence length="110" mass="12455">MYQQALAEFTDFILQDSGDSNYYFILDEHTAISTESEPDKGCEICRKVAAQNSKDIECKMVKSKDTMSLQAHDFVVGAIGTAFNHSDDQYLHRLKKAKYKEGSAYCTKKL</sequence>
<dbReference type="RefSeq" id="WP_020449459.1">
    <property type="nucleotide sequence ID" value="NC_021353.1"/>
</dbReference>
<dbReference type="STRING" id="1295009.MMINT_16350"/>
<name>R9T8F1_METII</name>
<evidence type="ECO:0000313" key="1">
    <source>
        <dbReference type="EMBL" id="AGN26934.1"/>
    </source>
</evidence>
<organism evidence="1 2">
    <name type="scientific">Methanomassiliicoccus intestinalis (strain Issoire-Mx1)</name>
    <dbReference type="NCBI Taxonomy" id="1295009"/>
    <lineage>
        <taxon>Archaea</taxon>
        <taxon>Methanobacteriati</taxon>
        <taxon>Thermoplasmatota</taxon>
        <taxon>Thermoplasmata</taxon>
        <taxon>Methanomassiliicoccales</taxon>
        <taxon>Methanomassiliicoccaceae</taxon>
        <taxon>Methanomassiliicoccus</taxon>
    </lineage>
</organism>
<proteinExistence type="predicted"/>
<gene>
    <name evidence="1" type="ORF">MMINT_16350</name>
</gene>
<dbReference type="Proteomes" id="UP000014070">
    <property type="component" value="Chromosome"/>
</dbReference>
<evidence type="ECO:0000313" key="2">
    <source>
        <dbReference type="Proteomes" id="UP000014070"/>
    </source>
</evidence>
<protein>
    <submittedName>
        <fullName evidence="1">Uncharacterized protein</fullName>
    </submittedName>
</protein>
<dbReference type="EMBL" id="CP005934">
    <property type="protein sequence ID" value="AGN26934.1"/>
    <property type="molecule type" value="Genomic_DNA"/>
</dbReference>
<dbReference type="KEGG" id="mer:MMINT_16350"/>
<accession>R9T8F1</accession>